<feature type="region of interest" description="Disordered" evidence="1">
    <location>
        <begin position="34"/>
        <end position="69"/>
    </location>
</feature>
<name>A0A927FB91_9BACT</name>
<sequence length="209" mass="23163">MKKVGGFAVLLVGALVLAGVYLWRRDLPETREKPLAYPSANTAPRALEDSSERSRNAEPSNAEQMVSPPTVDAPFWELEEGDVVTDVKHPELLRHYGADTGGGERDLRLVASVLQRFWLHFKDPDLIAVGSNADVLASLAGDNPEGIAFVSRTNKFLDPEGRLLDRWGEPLFFHAKSMTRIEIRSNGPDRERYTEDDIVVVASSALPLR</sequence>
<dbReference type="EMBL" id="JACYFG010000040">
    <property type="protein sequence ID" value="MBD5781234.1"/>
    <property type="molecule type" value="Genomic_DNA"/>
</dbReference>
<accession>A0A927FB91</accession>
<keyword evidence="3" id="KW-1185">Reference proteome</keyword>
<dbReference type="AlphaFoldDB" id="A0A927FB91"/>
<proteinExistence type="predicted"/>
<evidence type="ECO:0000256" key="1">
    <source>
        <dbReference type="SAM" id="MobiDB-lite"/>
    </source>
</evidence>
<protein>
    <submittedName>
        <fullName evidence="2">Uncharacterized protein</fullName>
    </submittedName>
</protein>
<evidence type="ECO:0000313" key="3">
    <source>
        <dbReference type="Proteomes" id="UP000622317"/>
    </source>
</evidence>
<feature type="compositionally biased region" description="Basic and acidic residues" evidence="1">
    <location>
        <begin position="46"/>
        <end position="56"/>
    </location>
</feature>
<gene>
    <name evidence="2" type="ORF">IEN85_17165</name>
</gene>
<evidence type="ECO:0000313" key="2">
    <source>
        <dbReference type="EMBL" id="MBD5781234.1"/>
    </source>
</evidence>
<dbReference type="Proteomes" id="UP000622317">
    <property type="component" value="Unassembled WGS sequence"/>
</dbReference>
<comment type="caution">
    <text evidence="2">The sequence shown here is derived from an EMBL/GenBank/DDBJ whole genome shotgun (WGS) entry which is preliminary data.</text>
</comment>
<dbReference type="RefSeq" id="WP_191618334.1">
    <property type="nucleotide sequence ID" value="NZ_JACYFG010000040.1"/>
</dbReference>
<organism evidence="2 3">
    <name type="scientific">Pelagicoccus enzymogenes</name>
    <dbReference type="NCBI Taxonomy" id="2773457"/>
    <lineage>
        <taxon>Bacteria</taxon>
        <taxon>Pseudomonadati</taxon>
        <taxon>Verrucomicrobiota</taxon>
        <taxon>Opitutia</taxon>
        <taxon>Puniceicoccales</taxon>
        <taxon>Pelagicoccaceae</taxon>
        <taxon>Pelagicoccus</taxon>
    </lineage>
</organism>
<reference evidence="2" key="1">
    <citation type="submission" date="2020-09" db="EMBL/GenBank/DDBJ databases">
        <title>Pelagicoccus enzymogenes sp. nov. with an EPS production, isolated from marine sediment.</title>
        <authorList>
            <person name="Feng X."/>
        </authorList>
    </citation>
    <scope>NUCLEOTIDE SEQUENCE</scope>
    <source>
        <strain evidence="2">NFK12</strain>
    </source>
</reference>